<keyword evidence="4" id="KW-1185">Reference proteome</keyword>
<proteinExistence type="predicted"/>
<dbReference type="Proteomes" id="UP000004793">
    <property type="component" value="Chromosome"/>
</dbReference>
<sequence length="267" mass="30435">MFNEIIEQCKRKNLLSERLKIADATAIEGDVSVPNRVNLLRQGRKIVIKRISKVERNACDNFRDYINEERLHGKPSPQEVKEEISKTKEFIKSIKGQYGEDVEDLINILKELCEHKGNNNDEDDSGRRDENSDKDCQSQSSSQEKHIVSFADTDVRFGAKSDKKKFVGYKAHIAMDESGIVTSVNLLHGNESESTDLPALLRKDESIGIEGYALTADSLYDSAKNREFIHRLGLKAYIPPRRKERDEEGFIYDPKEDIITCPPDFIS</sequence>
<evidence type="ECO:0000256" key="1">
    <source>
        <dbReference type="SAM" id="MobiDB-lite"/>
    </source>
</evidence>
<dbReference type="GO" id="GO:0006313">
    <property type="term" value="P:DNA transposition"/>
    <property type="evidence" value="ECO:0007669"/>
    <property type="project" value="InterPro"/>
</dbReference>
<dbReference type="EMBL" id="AP012051">
    <property type="protein sequence ID" value="BAL80247.1"/>
    <property type="molecule type" value="Genomic_DNA"/>
</dbReference>
<dbReference type="PANTHER" id="PTHR33408">
    <property type="entry name" value="TRANSPOSASE"/>
    <property type="match status" value="1"/>
</dbReference>
<dbReference type="GO" id="GO:0003677">
    <property type="term" value="F:DNA binding"/>
    <property type="evidence" value="ECO:0007669"/>
    <property type="project" value="InterPro"/>
</dbReference>
<feature type="compositionally biased region" description="Basic and acidic residues" evidence="1">
    <location>
        <begin position="116"/>
        <end position="136"/>
    </location>
</feature>
<reference evidence="3 4" key="1">
    <citation type="submission" date="2011-01" db="EMBL/GenBank/DDBJ databases">
        <title>Whole genome sequence of Caldisericum exile AZM16c01.</title>
        <authorList>
            <person name="Narita-Yamada S."/>
            <person name="Kawakoshi A."/>
            <person name="Nakamura S."/>
            <person name="Sasagawa M."/>
            <person name="Fukada J."/>
            <person name="Sekine M."/>
            <person name="Kato Y."/>
            <person name="Fukai R."/>
            <person name="Sasaki K."/>
            <person name="Hanamaki A."/>
            <person name="Narita H."/>
            <person name="Konno Y."/>
            <person name="Mori K."/>
            <person name="Yamazaki S."/>
            <person name="Suzuki K."/>
            <person name="Fujita N."/>
        </authorList>
    </citation>
    <scope>NUCLEOTIDE SEQUENCE [LARGE SCALE GENOMIC DNA]</scope>
    <source>
        <strain evidence="4">DSM 21853 / NBRC 104410 / AZM16c01</strain>
    </source>
</reference>
<gene>
    <name evidence="3" type="ordered locus">CSE_01210</name>
</gene>
<organism evidence="3 4">
    <name type="scientific">Caldisericum exile (strain DSM 21853 / NBRC 104410 / AZM16c01)</name>
    <dbReference type="NCBI Taxonomy" id="511051"/>
    <lineage>
        <taxon>Bacteria</taxon>
        <taxon>Pseudomonadati</taxon>
        <taxon>Caldisericota/Cryosericota group</taxon>
        <taxon>Caldisericota</taxon>
        <taxon>Caldisericia</taxon>
        <taxon>Caldisericales</taxon>
        <taxon>Caldisericaceae</taxon>
        <taxon>Caldisericum</taxon>
    </lineage>
</organism>
<dbReference type="Pfam" id="PF01609">
    <property type="entry name" value="DDE_Tnp_1"/>
    <property type="match status" value="1"/>
</dbReference>
<dbReference type="KEGG" id="cex:CSE_01210"/>
<evidence type="ECO:0000259" key="2">
    <source>
        <dbReference type="Pfam" id="PF01609"/>
    </source>
</evidence>
<dbReference type="PANTHER" id="PTHR33408:SF2">
    <property type="entry name" value="TRANSPOSASE DDE DOMAIN-CONTAINING PROTEIN"/>
    <property type="match status" value="1"/>
</dbReference>
<dbReference type="AlphaFoldDB" id="A0A7U6GDD6"/>
<name>A0A7U6GDD6_CALEA</name>
<feature type="region of interest" description="Disordered" evidence="1">
    <location>
        <begin position="116"/>
        <end position="147"/>
    </location>
</feature>
<evidence type="ECO:0000313" key="3">
    <source>
        <dbReference type="EMBL" id="BAL80247.1"/>
    </source>
</evidence>
<dbReference type="GO" id="GO:0004803">
    <property type="term" value="F:transposase activity"/>
    <property type="evidence" value="ECO:0007669"/>
    <property type="project" value="InterPro"/>
</dbReference>
<protein>
    <submittedName>
        <fullName evidence="3">Transposase</fullName>
    </submittedName>
</protein>
<dbReference type="InterPro" id="IPR002559">
    <property type="entry name" value="Transposase_11"/>
</dbReference>
<evidence type="ECO:0000313" key="4">
    <source>
        <dbReference type="Proteomes" id="UP000004793"/>
    </source>
</evidence>
<accession>A0A7U6GDD6</accession>
<feature type="domain" description="Transposase IS4-like" evidence="2">
    <location>
        <begin position="155"/>
        <end position="246"/>
    </location>
</feature>